<feature type="transmembrane region" description="Helical" evidence="7">
    <location>
        <begin position="339"/>
        <end position="358"/>
    </location>
</feature>
<comment type="caution">
    <text evidence="9">The sequence shown here is derived from an EMBL/GenBank/DDBJ whole genome shotgun (WGS) entry which is preliminary data.</text>
</comment>
<keyword evidence="5 7" id="KW-0472">Membrane</keyword>
<dbReference type="PROSITE" id="PS50850">
    <property type="entry name" value="MFS"/>
    <property type="match status" value="1"/>
</dbReference>
<organism evidence="9 11">
    <name type="scientific">Lentilactobacillus parakefiri</name>
    <dbReference type="NCBI Taxonomy" id="152332"/>
    <lineage>
        <taxon>Bacteria</taxon>
        <taxon>Bacillati</taxon>
        <taxon>Bacillota</taxon>
        <taxon>Bacilli</taxon>
        <taxon>Lactobacillales</taxon>
        <taxon>Lactobacillaceae</taxon>
        <taxon>Lentilactobacillus</taxon>
    </lineage>
</organism>
<evidence type="ECO:0000313" key="9">
    <source>
        <dbReference type="EMBL" id="GAW71201.1"/>
    </source>
</evidence>
<feature type="transmembrane region" description="Helical" evidence="7">
    <location>
        <begin position="314"/>
        <end position="333"/>
    </location>
</feature>
<feature type="transmembrane region" description="Helical" evidence="7">
    <location>
        <begin position="289"/>
        <end position="307"/>
    </location>
</feature>
<dbReference type="Pfam" id="PF07690">
    <property type="entry name" value="MFS_1"/>
    <property type="match status" value="1"/>
</dbReference>
<gene>
    <name evidence="10" type="ORF">C5L28_001293</name>
    <name evidence="9" type="ORF">LPKJCM_00273</name>
</gene>
<evidence type="ECO:0000256" key="7">
    <source>
        <dbReference type="SAM" id="Phobius"/>
    </source>
</evidence>
<evidence type="ECO:0000256" key="3">
    <source>
        <dbReference type="ARBA" id="ARBA00022692"/>
    </source>
</evidence>
<keyword evidence="3 7" id="KW-0812">Transmembrane</keyword>
<dbReference type="GO" id="GO:0005886">
    <property type="term" value="C:plasma membrane"/>
    <property type="evidence" value="ECO:0007669"/>
    <property type="project" value="UniProtKB-SubCell"/>
</dbReference>
<dbReference type="CDD" id="cd06174">
    <property type="entry name" value="MFS"/>
    <property type="match status" value="1"/>
</dbReference>
<dbReference type="Gene3D" id="1.20.1250.20">
    <property type="entry name" value="MFS general substrate transporter like domains"/>
    <property type="match status" value="2"/>
</dbReference>
<accession>A0A224VFD4</accession>
<protein>
    <submittedName>
        <fullName evidence="9">Major facilitator transporter</fullName>
    </submittedName>
</protein>
<evidence type="ECO:0000256" key="2">
    <source>
        <dbReference type="ARBA" id="ARBA00022448"/>
    </source>
</evidence>
<evidence type="ECO:0000256" key="1">
    <source>
        <dbReference type="ARBA" id="ARBA00004651"/>
    </source>
</evidence>
<feature type="transmembrane region" description="Helical" evidence="7">
    <location>
        <begin position="407"/>
        <end position="424"/>
    </location>
</feature>
<dbReference type="RefSeq" id="WP_057962331.1">
    <property type="nucleotide sequence ID" value="NZ_BAAAXO010000059.1"/>
</dbReference>
<feature type="transmembrane region" description="Helical" evidence="7">
    <location>
        <begin position="194"/>
        <end position="214"/>
    </location>
</feature>
<feature type="transmembrane region" description="Helical" evidence="7">
    <location>
        <begin position="71"/>
        <end position="96"/>
    </location>
</feature>
<dbReference type="AlphaFoldDB" id="A0A224VFD4"/>
<reference evidence="10" key="3">
    <citation type="submission" date="2019-02" db="EMBL/GenBank/DDBJ databases">
        <authorList>
            <person name="Buron G."/>
            <person name="Chaylann A."/>
            <person name="Dolejs I."/>
            <person name="Forster J."/>
            <person name="Miks M.H."/>
        </authorList>
    </citation>
    <scope>NUCLEOTIDE SEQUENCE</scope>
    <source>
        <strain evidence="10">DSM 10551</strain>
    </source>
</reference>
<evidence type="ECO:0000256" key="5">
    <source>
        <dbReference type="ARBA" id="ARBA00023136"/>
    </source>
</evidence>
<sequence>MSKKDEKNLKAVEPAPEPTNAKVTNAEQPKFPKLFGLAMLIGPFVWLAPAGNVRNTLLPQYFSQIDPSGKVAAIAIMASVSSIVAAIANILFGGLSDITRTRWGKRKPWILGGTIVESGLICVAANLHDLWAIVVIWGFVAAAENAVAAAMVAQEADRIAPRWRGTISTLYGIGYTAIQVMTMIAAQFLGNPKLGMYVMAGSGFVMGILHVLFAHEGSNLDEPREKFSWRALWLHFSLPTVGARDYWYAVAGKLMMVMGGTIATAYMLYILTDYMHLGQQSAGKTLSEISLINLVFGVVFTAISGPVADKIGRLKAPVALSTLLIGIAQFFPFFDNKPWTILTYAVLAAIGNGVYNAVDGALNLAVLPNAETSGKDMGFINLANTFSQISGTVVASLIVTYLGGYKAIFPASFVIELIGAFLIFRIKSVK</sequence>
<dbReference type="PANTHER" id="PTHR23528:SF1">
    <property type="entry name" value="MAJOR FACILITATOR SUPERFAMILY (MFS) PROFILE DOMAIN-CONTAINING PROTEIN"/>
    <property type="match status" value="1"/>
</dbReference>
<proteinExistence type="predicted"/>
<evidence type="ECO:0000256" key="4">
    <source>
        <dbReference type="ARBA" id="ARBA00022989"/>
    </source>
</evidence>
<keyword evidence="4 7" id="KW-1133">Transmembrane helix</keyword>
<comment type="subcellular location">
    <subcellularLocation>
        <location evidence="1">Cell membrane</location>
        <topology evidence="1">Multi-pass membrane protein</topology>
    </subcellularLocation>
</comment>
<evidence type="ECO:0000313" key="12">
    <source>
        <dbReference type="Proteomes" id="UP000294668"/>
    </source>
</evidence>
<dbReference type="SUPFAM" id="SSF103473">
    <property type="entry name" value="MFS general substrate transporter"/>
    <property type="match status" value="1"/>
</dbReference>
<keyword evidence="2" id="KW-0813">Transport</keyword>
<dbReference type="InterPro" id="IPR011701">
    <property type="entry name" value="MFS"/>
</dbReference>
<feature type="transmembrane region" description="Helical" evidence="7">
    <location>
        <begin position="165"/>
        <end position="188"/>
    </location>
</feature>
<evidence type="ECO:0000313" key="11">
    <source>
        <dbReference type="Proteomes" id="UP000214739"/>
    </source>
</evidence>
<dbReference type="EMBL" id="PUFL01000037">
    <property type="protein sequence ID" value="TDG93059.1"/>
    <property type="molecule type" value="Genomic_DNA"/>
</dbReference>
<dbReference type="GO" id="GO:0022857">
    <property type="term" value="F:transmembrane transporter activity"/>
    <property type="evidence" value="ECO:0007669"/>
    <property type="project" value="InterPro"/>
</dbReference>
<keyword evidence="12" id="KW-1185">Reference proteome</keyword>
<dbReference type="Proteomes" id="UP000294668">
    <property type="component" value="Unassembled WGS sequence"/>
</dbReference>
<feature type="transmembrane region" description="Helical" evidence="7">
    <location>
        <begin position="108"/>
        <end position="127"/>
    </location>
</feature>
<feature type="transmembrane region" description="Helical" evidence="7">
    <location>
        <begin position="133"/>
        <end position="153"/>
    </location>
</feature>
<evidence type="ECO:0000313" key="10">
    <source>
        <dbReference type="EMBL" id="TDG93059.1"/>
    </source>
</evidence>
<dbReference type="InterPro" id="IPR020846">
    <property type="entry name" value="MFS_dom"/>
</dbReference>
<feature type="region of interest" description="Disordered" evidence="6">
    <location>
        <begin position="1"/>
        <end position="24"/>
    </location>
</feature>
<dbReference type="OrthoDB" id="9764596at2"/>
<name>A0A224VFD4_9LACO</name>
<evidence type="ECO:0000256" key="6">
    <source>
        <dbReference type="SAM" id="MobiDB-lite"/>
    </source>
</evidence>
<reference evidence="10 12" key="2">
    <citation type="journal article" date="2019" name="Appl. Microbiol. Biotechnol.">
        <title>Uncovering carbohydrate metabolism through a genotype-phenotype association study of 56 lactic acid bacteria genomes.</title>
        <authorList>
            <person name="Buron-Moles G."/>
            <person name="Chailyan A."/>
            <person name="Dolejs I."/>
            <person name="Forster J."/>
            <person name="Miks M.H."/>
        </authorList>
    </citation>
    <scope>NUCLEOTIDE SEQUENCE [LARGE SCALE GENOMIC DNA]</scope>
    <source>
        <strain evidence="10 12">DSM 10551</strain>
    </source>
</reference>
<dbReference type="PANTHER" id="PTHR23528">
    <property type="match status" value="1"/>
</dbReference>
<feature type="transmembrane region" description="Helical" evidence="7">
    <location>
        <begin position="34"/>
        <end position="51"/>
    </location>
</feature>
<feature type="domain" description="Major facilitator superfamily (MFS) profile" evidence="8">
    <location>
        <begin position="245"/>
        <end position="430"/>
    </location>
</feature>
<reference evidence="9 11" key="1">
    <citation type="journal article" date="2017" name="Biosci Microbiota Food Health">
        <title>Genomic characterization reconfirms the taxonomic status of Lactobacillus parakefiri.</title>
        <authorList>
            <person name="Tanizawa Y."/>
            <person name="Kobayashi H."/>
            <person name="Kaminuma E."/>
            <person name="Sakamoto M."/>
            <person name="Ohkuma M."/>
            <person name="Nakamura Y."/>
            <person name="Arita M."/>
            <person name="Tohno M."/>
        </authorList>
    </citation>
    <scope>NUCLEOTIDE SEQUENCE [LARGE SCALE GENOMIC DNA]</scope>
    <source>
        <strain evidence="9 11">JCM 8573</strain>
    </source>
</reference>
<dbReference type="InterPro" id="IPR036259">
    <property type="entry name" value="MFS_trans_sf"/>
</dbReference>
<dbReference type="EMBL" id="BDGB01000024">
    <property type="protein sequence ID" value="GAW71201.1"/>
    <property type="molecule type" value="Genomic_DNA"/>
</dbReference>
<feature type="transmembrane region" description="Helical" evidence="7">
    <location>
        <begin position="379"/>
        <end position="401"/>
    </location>
</feature>
<evidence type="ECO:0000259" key="8">
    <source>
        <dbReference type="PROSITE" id="PS50850"/>
    </source>
</evidence>
<dbReference type="Proteomes" id="UP000214739">
    <property type="component" value="Unassembled WGS sequence"/>
</dbReference>
<feature type="transmembrane region" description="Helical" evidence="7">
    <location>
        <begin position="246"/>
        <end position="269"/>
    </location>
</feature>
<feature type="compositionally biased region" description="Basic and acidic residues" evidence="6">
    <location>
        <begin position="1"/>
        <end position="10"/>
    </location>
</feature>